<evidence type="ECO:0000259" key="4">
    <source>
        <dbReference type="Pfam" id="PF13976"/>
    </source>
</evidence>
<evidence type="ECO:0000259" key="3">
    <source>
        <dbReference type="Pfam" id="PF07727"/>
    </source>
</evidence>
<accession>A0A6L2K4W8</accession>
<feature type="compositionally biased region" description="Polar residues" evidence="2">
    <location>
        <begin position="1512"/>
        <end position="1533"/>
    </location>
</feature>
<feature type="domain" description="Retroviral polymerase SH3-like" evidence="6">
    <location>
        <begin position="861"/>
        <end position="917"/>
    </location>
</feature>
<feature type="domain" description="Reverse transcriptase Ty1/copia-type" evidence="3">
    <location>
        <begin position="1188"/>
        <end position="1246"/>
    </location>
</feature>
<dbReference type="Pfam" id="PF25597">
    <property type="entry name" value="SH3_retrovirus"/>
    <property type="match status" value="1"/>
</dbReference>
<dbReference type="Pfam" id="PF13976">
    <property type="entry name" value="gag_pre-integrs"/>
    <property type="match status" value="1"/>
</dbReference>
<dbReference type="InterPro" id="IPR054722">
    <property type="entry name" value="PolX-like_BBD"/>
</dbReference>
<feature type="coiled-coil region" evidence="1">
    <location>
        <begin position="1780"/>
        <end position="1840"/>
    </location>
</feature>
<feature type="region of interest" description="Disordered" evidence="2">
    <location>
        <begin position="1490"/>
        <end position="1534"/>
    </location>
</feature>
<name>A0A6L2K4W8_TANCI</name>
<evidence type="ECO:0000259" key="5">
    <source>
        <dbReference type="Pfam" id="PF22936"/>
    </source>
</evidence>
<reference evidence="7" key="1">
    <citation type="journal article" date="2019" name="Sci. Rep.">
        <title>Draft genome of Tanacetum cinerariifolium, the natural source of mosquito coil.</title>
        <authorList>
            <person name="Yamashiro T."/>
            <person name="Shiraishi A."/>
            <person name="Satake H."/>
            <person name="Nakayama K."/>
        </authorList>
    </citation>
    <scope>NUCLEOTIDE SEQUENCE</scope>
</reference>
<evidence type="ECO:0000313" key="7">
    <source>
        <dbReference type="EMBL" id="GEU43850.1"/>
    </source>
</evidence>
<feature type="domain" description="GAG-pre-integrase" evidence="4">
    <location>
        <begin position="716"/>
        <end position="789"/>
    </location>
</feature>
<dbReference type="Pfam" id="PF22936">
    <property type="entry name" value="Pol_BBD"/>
    <property type="match status" value="1"/>
</dbReference>
<feature type="coiled-coil region" evidence="1">
    <location>
        <begin position="372"/>
        <end position="399"/>
    </location>
</feature>
<dbReference type="PANTHER" id="PTHR11439:SF495">
    <property type="entry name" value="REVERSE TRANSCRIPTASE, RNA-DEPENDENT DNA POLYMERASE-RELATED"/>
    <property type="match status" value="1"/>
</dbReference>
<dbReference type="Gene3D" id="1.10.287.1490">
    <property type="match status" value="1"/>
</dbReference>
<dbReference type="EMBL" id="BKCJ010001764">
    <property type="protein sequence ID" value="GEU43850.1"/>
    <property type="molecule type" value="Genomic_DNA"/>
</dbReference>
<evidence type="ECO:0000259" key="6">
    <source>
        <dbReference type="Pfam" id="PF25597"/>
    </source>
</evidence>
<dbReference type="Pfam" id="PF14223">
    <property type="entry name" value="Retrotran_gag_2"/>
    <property type="match status" value="1"/>
</dbReference>
<feature type="domain" description="Retrovirus-related Pol polyprotein from transposon TNT 1-94-like beta-barrel" evidence="5">
    <location>
        <begin position="610"/>
        <end position="680"/>
    </location>
</feature>
<dbReference type="InterPro" id="IPR025724">
    <property type="entry name" value="GAG-pre-integrase_dom"/>
</dbReference>
<evidence type="ECO:0000256" key="2">
    <source>
        <dbReference type="SAM" id="MobiDB-lite"/>
    </source>
</evidence>
<dbReference type="InterPro" id="IPR057670">
    <property type="entry name" value="SH3_retrovirus"/>
</dbReference>
<dbReference type="InterPro" id="IPR013103">
    <property type="entry name" value="RVT_2"/>
</dbReference>
<gene>
    <name evidence="7" type="ORF">Tci_015828</name>
</gene>
<comment type="caution">
    <text evidence="7">The sequence shown here is derived from an EMBL/GenBank/DDBJ whole genome shotgun (WGS) entry which is preliminary data.</text>
</comment>
<dbReference type="Pfam" id="PF07727">
    <property type="entry name" value="RVT_2"/>
    <property type="match status" value="1"/>
</dbReference>
<keyword evidence="1" id="KW-0175">Coiled coil</keyword>
<evidence type="ECO:0000256" key="1">
    <source>
        <dbReference type="SAM" id="Coils"/>
    </source>
</evidence>
<sequence length="2080" mass="236455">MDKPNPTFAKIPILDIGKFEQWKFRIQQYLQNEHYALWEVIEFGDSYKAPLEETGKGTTSESSAKKNGRTVIITTEDMQKRRNHVKARTTLLLALPDEHQLRFNKYETAQELWEAILKTFGGNEATKRTKKNQLKKQYGNFKDEGSKTLEQTFNRLQAIVGHLEFMNVEIEQDDLNQKFLTSLAPEWLMYTIVWRNRDDLDTMSPDDVSGKGEVHTASVSTASTQVFTASTDVAAASLSHDIVCAYIASQLNGSQIKYEDITQIDEDDIEEIDIKWNMALLSMRADKFWKKTGKKITIQGSDVAGFDKSKEEEQAPKALMAIDGIGWDWSYMANEEENHALVADDEAPTKLALMAKSRSSLENEVYDDSYFSKSCRKNTENLNTKISELNEKLSDCETDIYHYKRGLSQIEARLVEFKEQEIKFCEKIRGLERDVEVRNNKIEYLMNELEQVKKEKEGLDYKLTGFESALKDLDNLLGSQRSDKNKEGLGYNAVPPLLHKPTPSIDSLKSNTSDLQSSNFFVFEHEESSSSIMSKPMIKFVKAADSPRVIKTNNIENARKSTVKYAEMYMNTSKSPKVRGNQRKTMPKNNFAHKNVSPRAVLLKTGRTPIADSGCSRHMTGNISYLSEYEPYDGGYVSFGQGGGKITGKGIIKTSKLKFENVYFVKELKYNLFSVSQIYDNKNSVLFTDSECIVLGKDFKLKDDTNVLLRTPRQHNMYSIDLNNIVPYKNMTCLVAKASVDESMLWHKRLGHLNFKTMNKLVRNNIVKGLPSKCFENDQTCVGCLKGKQHKASCKTKLVNSVSKPLHTLHMDLFGPTSAEAVNTACYVQNKVLVNKSQNKTPYELFNSRTPAIGFLRPFGCHVMILNTLDHLGKFDAKGDEGYFIRYSMSSKAFRVFNKRTKKVEENLHVDFLENKLIEKGAGPNWLFDIDTLTNSMNYVPVVVAGTSSTNTSGTKDVANQAVKKDVSSLRYIALPNWFHEAHMDTRNYDAPDGCNADVTESSGISKPIASSKVPLADLVEPVVSITGEFEILTVSSPVPTVCLDNSPKSSSGPRLITKGDFSQQETPSLGNALTLSNRFEDTIGVEADLSNMESNIQVSPTPTFRIHKDHPKSQIIGPVDTPIQTRHKSKEMVEHSFIATIHQKTNPDLLQFCLFSCFLSQEESKKIFNTLKDPSWVEAIQEELLQFKIQNMDVKSAFLYDTIDEKVYVMQPPGFQDPEFPDRVYKVEKEMYGLYQLCREFEALMHDKFQMSAMGELTFFLDVRSASTPMDKENPWGKDRPGKDVKLYLYRSMIRSLMYLTASRPNIMFAICACARHQVTPKECHLHAVKRIFRYLKDNDYGGATQHRKSTTGGCQFLRRRLISWQCKKQTIVATSTNKAEYVAAASGCGQVLWIQNQMLDYGNFIMAKLAFCDYHNTVAILEKTEHNINFHQIVDFLKASHIRYALTISPTVYVSHIRQFWSTARIEQRIKGQRFSLLWMGEGSIIPTKPHHTPSPQEQHSPRHDPLSPSHPTTTTEPIPQISTETPTLRQYSRRATRIAQSKALSPAADEPASLIWEWLEAFCSAEVREETYIAFGRENTYQSLLGDDRQGEAFYTVSSLDAGHDRENINKTSALPHESSPRVTSLDADEGSMQQKLQKLMELCTSLQRQQTQMAAKIKDQDLEISGLKARVKFLEDKDKGSAEPTQEDALIKGGIMEIGEDVGANKSTKIWSNNTDEMVNVLSSMEAANILTSGVAAVSVSPVAGVSTVGVPTVSGLFPTASTIFTTASVIDAQVAREMEEEFARENQRVSEQLARDSEIARLHAEEELKMTIKGLDRSNEVIAKHLQEYEQAAADLSVGEKIELINELVKYQDHHAKILKYQAQQSKSLSKKEQREFYMSVLRSHAGWKTKHFRGMTLEEIKEKFIPVWKQFEDFMPMSSKEEAERVKRKCLKLDQGSSKRMKTSEDVSEEDLKGMMRLVPLEEVYVEALQLWTLVKETFSIRQATKDKEKELWVEPKRLFELDFEDQLWTHNQAFIHDPLDWKLYDTCGVHHVSTKDQEIFMLVERDYPLRRGLSTMMICNKLQVENIHRWLMI</sequence>
<dbReference type="CDD" id="cd09272">
    <property type="entry name" value="RNase_HI_RT_Ty1"/>
    <property type="match status" value="1"/>
</dbReference>
<organism evidence="7">
    <name type="scientific">Tanacetum cinerariifolium</name>
    <name type="common">Dalmatian daisy</name>
    <name type="synonym">Chrysanthemum cinerariifolium</name>
    <dbReference type="NCBI Taxonomy" id="118510"/>
    <lineage>
        <taxon>Eukaryota</taxon>
        <taxon>Viridiplantae</taxon>
        <taxon>Streptophyta</taxon>
        <taxon>Embryophyta</taxon>
        <taxon>Tracheophyta</taxon>
        <taxon>Spermatophyta</taxon>
        <taxon>Magnoliopsida</taxon>
        <taxon>eudicotyledons</taxon>
        <taxon>Gunneridae</taxon>
        <taxon>Pentapetalae</taxon>
        <taxon>asterids</taxon>
        <taxon>campanulids</taxon>
        <taxon>Asterales</taxon>
        <taxon>Asteraceae</taxon>
        <taxon>Asteroideae</taxon>
        <taxon>Anthemideae</taxon>
        <taxon>Anthemidinae</taxon>
        <taxon>Tanacetum</taxon>
    </lineage>
</organism>
<protein>
    <submittedName>
        <fullName evidence="7">Ribonuclease H-like domain-containing protein</fullName>
    </submittedName>
</protein>
<feature type="coiled-coil region" evidence="1">
    <location>
        <begin position="435"/>
        <end position="462"/>
    </location>
</feature>
<proteinExistence type="predicted"/>
<dbReference type="PANTHER" id="PTHR11439">
    <property type="entry name" value="GAG-POL-RELATED RETROTRANSPOSON"/>
    <property type="match status" value="1"/>
</dbReference>